<evidence type="ECO:0000313" key="2">
    <source>
        <dbReference type="Proteomes" id="UP000190105"/>
    </source>
</evidence>
<proteinExistence type="predicted"/>
<name>A0A1T4XQC7_9CLOT</name>
<protein>
    <submittedName>
        <fullName evidence="1">Undecaprenyl-diphosphatase</fullName>
    </submittedName>
</protein>
<dbReference type="AlphaFoldDB" id="A0A1T4XQC7"/>
<reference evidence="2" key="1">
    <citation type="submission" date="2017-02" db="EMBL/GenBank/DDBJ databases">
        <authorList>
            <person name="Varghese N."/>
            <person name="Submissions S."/>
        </authorList>
    </citation>
    <scope>NUCLEOTIDE SEQUENCE [LARGE SCALE GENOMIC DNA]</scope>
    <source>
        <strain evidence="2">USBA 833</strain>
    </source>
</reference>
<dbReference type="STRING" id="1147123.SAMN05443428_111106"/>
<dbReference type="Proteomes" id="UP000190105">
    <property type="component" value="Unassembled WGS sequence"/>
</dbReference>
<dbReference type="EMBL" id="FUYH01000011">
    <property type="protein sequence ID" value="SKA91752.1"/>
    <property type="molecule type" value="Genomic_DNA"/>
</dbReference>
<sequence>MNKFVTKISNSDIRLFYCINDGIKCTILDCIVPYITNLGSDMVTVLTCLIMIIFGKNSLKIAGFQSFLTLSTSHFIVIF</sequence>
<gene>
    <name evidence="1" type="ORF">SAMN05443428_111106</name>
</gene>
<accession>A0A1T4XQC7</accession>
<keyword evidence="2" id="KW-1185">Reference proteome</keyword>
<evidence type="ECO:0000313" key="1">
    <source>
        <dbReference type="EMBL" id="SKA91752.1"/>
    </source>
</evidence>
<organism evidence="1 2">
    <name type="scientific">Caloramator quimbayensis</name>
    <dbReference type="NCBI Taxonomy" id="1147123"/>
    <lineage>
        <taxon>Bacteria</taxon>
        <taxon>Bacillati</taxon>
        <taxon>Bacillota</taxon>
        <taxon>Clostridia</taxon>
        <taxon>Eubacteriales</taxon>
        <taxon>Clostridiaceae</taxon>
        <taxon>Caloramator</taxon>
    </lineage>
</organism>